<sequence length="436" mass="48952">MAEDSIMTEPPTIAPEDRSISLETVILQLGRIQSTLDDMWEKIMGFMLPAQVMAGMGFQATGNRPQAQDPAYVSSQHYYRVFSYGIRVFSRLTQGVKQYPPVPARGTGSRNSSSLSWIRERDALDNEKNALGADNSDLRRRLDGAVAKLQRTEGQLRGAQDEIQKIRKESAVFRNIIMDQATTQKVSDYEVVQGFRDLYQSIQKLARSPSYALNDREAPDLAPHHQERADMVDFYGMAGWGGLSAKDRGLRMRAEFFRILYDRILANNCFGLDGFEKDKVAGHIAGLGTVEPGLQRFERLLKEKHISDSVIDSWRIATINCVEKCQVEEETSKATAREIFVFFEPLLSSRAFGLKITMRNSREGYACGLTEQEDCIRQRILLSAHESWVEAVAVEAGKDNEAGDEIAYALFGALFKLQGGKPAKVLEKAHVVLRKK</sequence>
<organism evidence="2 3">
    <name type="scientific">Apodospora peruviana</name>
    <dbReference type="NCBI Taxonomy" id="516989"/>
    <lineage>
        <taxon>Eukaryota</taxon>
        <taxon>Fungi</taxon>
        <taxon>Dikarya</taxon>
        <taxon>Ascomycota</taxon>
        <taxon>Pezizomycotina</taxon>
        <taxon>Sordariomycetes</taxon>
        <taxon>Sordariomycetidae</taxon>
        <taxon>Sordariales</taxon>
        <taxon>Lasiosphaeriaceae</taxon>
        <taxon>Apodospora</taxon>
    </lineage>
</organism>
<evidence type="ECO:0000313" key="2">
    <source>
        <dbReference type="EMBL" id="KAK3326053.1"/>
    </source>
</evidence>
<dbReference type="EMBL" id="JAUEDM010000002">
    <property type="protein sequence ID" value="KAK3326053.1"/>
    <property type="molecule type" value="Genomic_DNA"/>
</dbReference>
<evidence type="ECO:0000256" key="1">
    <source>
        <dbReference type="SAM" id="Coils"/>
    </source>
</evidence>
<reference evidence="2" key="2">
    <citation type="submission" date="2023-06" db="EMBL/GenBank/DDBJ databases">
        <authorList>
            <consortium name="Lawrence Berkeley National Laboratory"/>
            <person name="Haridas S."/>
            <person name="Hensen N."/>
            <person name="Bonometti L."/>
            <person name="Westerberg I."/>
            <person name="Brannstrom I.O."/>
            <person name="Guillou S."/>
            <person name="Cros-Aarteil S."/>
            <person name="Calhoun S."/>
            <person name="Kuo A."/>
            <person name="Mondo S."/>
            <person name="Pangilinan J."/>
            <person name="Riley R."/>
            <person name="Labutti K."/>
            <person name="Andreopoulos B."/>
            <person name="Lipzen A."/>
            <person name="Chen C."/>
            <person name="Yanf M."/>
            <person name="Daum C."/>
            <person name="Ng V."/>
            <person name="Clum A."/>
            <person name="Steindorff A."/>
            <person name="Ohm R."/>
            <person name="Martin F."/>
            <person name="Silar P."/>
            <person name="Natvig D."/>
            <person name="Lalanne C."/>
            <person name="Gautier V."/>
            <person name="Ament-Velasquez S.L."/>
            <person name="Kruys A."/>
            <person name="Hutchinson M.I."/>
            <person name="Powell A.J."/>
            <person name="Barry K."/>
            <person name="Miller A.N."/>
            <person name="Grigoriev I.V."/>
            <person name="Debuchy R."/>
            <person name="Gladieux P."/>
            <person name="Thoren M.H."/>
            <person name="Johannesson H."/>
        </authorList>
    </citation>
    <scope>NUCLEOTIDE SEQUENCE</scope>
    <source>
        <strain evidence="2">CBS 118394</strain>
    </source>
</reference>
<proteinExistence type="predicted"/>
<name>A0AAE0IIZ4_9PEZI</name>
<comment type="caution">
    <text evidence="2">The sequence shown here is derived from an EMBL/GenBank/DDBJ whole genome shotgun (WGS) entry which is preliminary data.</text>
</comment>
<dbReference type="AlphaFoldDB" id="A0AAE0IIZ4"/>
<keyword evidence="3" id="KW-1185">Reference proteome</keyword>
<evidence type="ECO:0000313" key="3">
    <source>
        <dbReference type="Proteomes" id="UP001283341"/>
    </source>
</evidence>
<feature type="coiled-coil region" evidence="1">
    <location>
        <begin position="121"/>
        <end position="169"/>
    </location>
</feature>
<accession>A0AAE0IIZ4</accession>
<keyword evidence="1" id="KW-0175">Coiled coil</keyword>
<reference evidence="2" key="1">
    <citation type="journal article" date="2023" name="Mol. Phylogenet. Evol.">
        <title>Genome-scale phylogeny and comparative genomics of the fungal order Sordariales.</title>
        <authorList>
            <person name="Hensen N."/>
            <person name="Bonometti L."/>
            <person name="Westerberg I."/>
            <person name="Brannstrom I.O."/>
            <person name="Guillou S."/>
            <person name="Cros-Aarteil S."/>
            <person name="Calhoun S."/>
            <person name="Haridas S."/>
            <person name="Kuo A."/>
            <person name="Mondo S."/>
            <person name="Pangilinan J."/>
            <person name="Riley R."/>
            <person name="LaButti K."/>
            <person name="Andreopoulos B."/>
            <person name="Lipzen A."/>
            <person name="Chen C."/>
            <person name="Yan M."/>
            <person name="Daum C."/>
            <person name="Ng V."/>
            <person name="Clum A."/>
            <person name="Steindorff A."/>
            <person name="Ohm R.A."/>
            <person name="Martin F."/>
            <person name="Silar P."/>
            <person name="Natvig D.O."/>
            <person name="Lalanne C."/>
            <person name="Gautier V."/>
            <person name="Ament-Velasquez S.L."/>
            <person name="Kruys A."/>
            <person name="Hutchinson M.I."/>
            <person name="Powell A.J."/>
            <person name="Barry K."/>
            <person name="Miller A.N."/>
            <person name="Grigoriev I.V."/>
            <person name="Debuchy R."/>
            <person name="Gladieux P."/>
            <person name="Hiltunen Thoren M."/>
            <person name="Johannesson H."/>
        </authorList>
    </citation>
    <scope>NUCLEOTIDE SEQUENCE</scope>
    <source>
        <strain evidence="2">CBS 118394</strain>
    </source>
</reference>
<gene>
    <name evidence="2" type="ORF">B0H66DRAFT_530059</name>
</gene>
<dbReference type="Proteomes" id="UP001283341">
    <property type="component" value="Unassembled WGS sequence"/>
</dbReference>
<protein>
    <submittedName>
        <fullName evidence="2">Uncharacterized protein</fullName>
    </submittedName>
</protein>